<dbReference type="OrthoDB" id="9793111at2"/>
<dbReference type="RefSeq" id="WP_117321306.1">
    <property type="nucleotide sequence ID" value="NZ_QVTD01000003.1"/>
</dbReference>
<evidence type="ECO:0000313" key="6">
    <source>
        <dbReference type="EMBL" id="RFU65130.1"/>
    </source>
</evidence>
<dbReference type="InterPro" id="IPR000422">
    <property type="entry name" value="DHBP_synthase_RibB"/>
</dbReference>
<name>A0A372LFR6_9BACI</name>
<comment type="pathway">
    <text evidence="2">Cofactor biosynthesis; riboflavin biosynthesis; 2-hydroxy-3-oxobutyl phosphate from D-ribulose 5-phosphate: step 1/1.</text>
</comment>
<gene>
    <name evidence="6" type="ORF">D0466_04265</name>
</gene>
<dbReference type="GO" id="GO:0009231">
    <property type="term" value="P:riboflavin biosynthetic process"/>
    <property type="evidence" value="ECO:0007669"/>
    <property type="project" value="UniProtKB-UniPathway"/>
</dbReference>
<dbReference type="InterPro" id="IPR017945">
    <property type="entry name" value="DHBP_synth_RibB-like_a/b_dom"/>
</dbReference>
<dbReference type="AlphaFoldDB" id="A0A372LFR6"/>
<comment type="function">
    <text evidence="1">Catalyzes the conversion of D-ribulose 5-phosphate to formate and 3,4-dihydroxy-2-butanone 4-phosphate.</text>
</comment>
<evidence type="ECO:0000256" key="4">
    <source>
        <dbReference type="ARBA" id="ARBA00022619"/>
    </source>
</evidence>
<dbReference type="GO" id="GO:0046872">
    <property type="term" value="F:metal ion binding"/>
    <property type="evidence" value="ECO:0007669"/>
    <property type="project" value="UniProtKB-KW"/>
</dbReference>
<reference evidence="6 7" key="1">
    <citation type="submission" date="2018-08" db="EMBL/GenBank/DDBJ databases">
        <title>Bacillus chawlae sp. nov., Bacillus glennii sp. nov., and Bacillus saganii sp. nov. Isolated from the Vehicle Assembly Building at Kennedy Space Center where the Viking Spacecraft were Assembled.</title>
        <authorList>
            <person name="Seuylemezian A."/>
            <person name="Vaishampayan P."/>
        </authorList>
    </citation>
    <scope>NUCLEOTIDE SEQUENCE [LARGE SCALE GENOMIC DNA]</scope>
    <source>
        <strain evidence="6 7">V44-8</strain>
    </source>
</reference>
<evidence type="ECO:0000256" key="2">
    <source>
        <dbReference type="ARBA" id="ARBA00004904"/>
    </source>
</evidence>
<sequence length="104" mass="11533">MNDCVNALKQGETVILIDDVIKGKEMGYFYLLSEFVTPESINLMVTHARGLVSVTITKEKAKELSLPLLGSLDGNQHKNFTVSIDYEKCTTGISALNEAKQFKH</sequence>
<evidence type="ECO:0000256" key="5">
    <source>
        <dbReference type="ARBA" id="ARBA00022723"/>
    </source>
</evidence>
<dbReference type="UniPathway" id="UPA00275">
    <property type="reaction ID" value="UER00399"/>
</dbReference>
<dbReference type="EMBL" id="QVTD01000003">
    <property type="protein sequence ID" value="RFU65130.1"/>
    <property type="molecule type" value="Genomic_DNA"/>
</dbReference>
<organism evidence="6 7">
    <name type="scientific">Peribacillus glennii</name>
    <dbReference type="NCBI Taxonomy" id="2303991"/>
    <lineage>
        <taxon>Bacteria</taxon>
        <taxon>Bacillati</taxon>
        <taxon>Bacillota</taxon>
        <taxon>Bacilli</taxon>
        <taxon>Bacillales</taxon>
        <taxon>Bacillaceae</taxon>
        <taxon>Peribacillus</taxon>
    </lineage>
</organism>
<proteinExistence type="predicted"/>
<evidence type="ECO:0000256" key="3">
    <source>
        <dbReference type="ARBA" id="ARBA00012153"/>
    </source>
</evidence>
<protein>
    <recommendedName>
        <fullName evidence="3">3,4-dihydroxy-2-butanone-4-phosphate synthase</fullName>
        <ecNumber evidence="3">4.1.99.12</ecNumber>
    </recommendedName>
</protein>
<dbReference type="EC" id="4.1.99.12" evidence="3"/>
<keyword evidence="5" id="KW-0479">Metal-binding</keyword>
<accession>A0A372LFR6</accession>
<dbReference type="PANTHER" id="PTHR21327:SF18">
    <property type="entry name" value="3,4-DIHYDROXY-2-BUTANONE 4-PHOSPHATE SYNTHASE"/>
    <property type="match status" value="1"/>
</dbReference>
<evidence type="ECO:0000313" key="7">
    <source>
        <dbReference type="Proteomes" id="UP000262939"/>
    </source>
</evidence>
<keyword evidence="7" id="KW-1185">Reference proteome</keyword>
<evidence type="ECO:0000256" key="1">
    <source>
        <dbReference type="ARBA" id="ARBA00002284"/>
    </source>
</evidence>
<dbReference type="Gene3D" id="3.90.870.10">
    <property type="entry name" value="DHBP synthase"/>
    <property type="match status" value="1"/>
</dbReference>
<dbReference type="GO" id="GO:0005829">
    <property type="term" value="C:cytosol"/>
    <property type="evidence" value="ECO:0007669"/>
    <property type="project" value="TreeGrafter"/>
</dbReference>
<comment type="caution">
    <text evidence="6">The sequence shown here is derived from an EMBL/GenBank/DDBJ whole genome shotgun (WGS) entry which is preliminary data.</text>
</comment>
<dbReference type="SUPFAM" id="SSF55821">
    <property type="entry name" value="YrdC/RibB"/>
    <property type="match status" value="1"/>
</dbReference>
<dbReference type="Pfam" id="PF00926">
    <property type="entry name" value="DHBP_synthase"/>
    <property type="match status" value="1"/>
</dbReference>
<dbReference type="PANTHER" id="PTHR21327">
    <property type="entry name" value="GTP CYCLOHYDROLASE II-RELATED"/>
    <property type="match status" value="1"/>
</dbReference>
<dbReference type="GO" id="GO:0008686">
    <property type="term" value="F:3,4-dihydroxy-2-butanone-4-phosphate synthase activity"/>
    <property type="evidence" value="ECO:0007669"/>
    <property type="project" value="UniProtKB-EC"/>
</dbReference>
<dbReference type="Proteomes" id="UP000262939">
    <property type="component" value="Unassembled WGS sequence"/>
</dbReference>
<keyword evidence="4" id="KW-0686">Riboflavin biosynthesis</keyword>